<dbReference type="InterPro" id="IPR036629">
    <property type="entry name" value="YjbJ_sf"/>
</dbReference>
<evidence type="ECO:0000313" key="2">
    <source>
        <dbReference type="EMBL" id="HJE24981.1"/>
    </source>
</evidence>
<dbReference type="AlphaFoldDB" id="A0A921JFQ7"/>
<evidence type="ECO:0000313" key="3">
    <source>
        <dbReference type="Proteomes" id="UP000742631"/>
    </source>
</evidence>
<gene>
    <name evidence="2" type="ORF">K8W01_15095</name>
</gene>
<proteinExistence type="predicted"/>
<name>A0A921JFQ7_9HYPH</name>
<evidence type="ECO:0000256" key="1">
    <source>
        <dbReference type="SAM" id="MobiDB-lite"/>
    </source>
</evidence>
<reference evidence="2" key="2">
    <citation type="submission" date="2021-09" db="EMBL/GenBank/DDBJ databases">
        <authorList>
            <person name="Gilroy R."/>
        </authorList>
    </citation>
    <scope>NUCLEOTIDE SEQUENCE</scope>
    <source>
        <strain evidence="2">316</strain>
    </source>
</reference>
<dbReference type="Proteomes" id="UP000742631">
    <property type="component" value="Unassembled WGS sequence"/>
</dbReference>
<protein>
    <submittedName>
        <fullName evidence="2">CsbD family protein</fullName>
    </submittedName>
</protein>
<feature type="compositionally biased region" description="Basic and acidic residues" evidence="1">
    <location>
        <begin position="31"/>
        <end position="41"/>
    </location>
</feature>
<organism evidence="2 3">
    <name type="scientific">Methylorubrum populi</name>
    <dbReference type="NCBI Taxonomy" id="223967"/>
    <lineage>
        <taxon>Bacteria</taxon>
        <taxon>Pseudomonadati</taxon>
        <taxon>Pseudomonadota</taxon>
        <taxon>Alphaproteobacteria</taxon>
        <taxon>Hyphomicrobiales</taxon>
        <taxon>Methylobacteriaceae</taxon>
        <taxon>Methylorubrum</taxon>
    </lineage>
</organism>
<feature type="non-terminal residue" evidence="2">
    <location>
        <position position="41"/>
    </location>
</feature>
<dbReference type="EMBL" id="DYYG01000044">
    <property type="protein sequence ID" value="HJE24981.1"/>
    <property type="molecule type" value="Genomic_DNA"/>
</dbReference>
<feature type="region of interest" description="Disordered" evidence="1">
    <location>
        <begin position="22"/>
        <end position="41"/>
    </location>
</feature>
<reference evidence="2" key="1">
    <citation type="journal article" date="2021" name="PeerJ">
        <title>Extensive microbial diversity within the chicken gut microbiome revealed by metagenomics and culture.</title>
        <authorList>
            <person name="Gilroy R."/>
            <person name="Ravi A."/>
            <person name="Getino M."/>
            <person name="Pursley I."/>
            <person name="Horton D.L."/>
            <person name="Alikhan N.F."/>
            <person name="Baker D."/>
            <person name="Gharbi K."/>
            <person name="Hall N."/>
            <person name="Watson M."/>
            <person name="Adriaenssens E.M."/>
            <person name="Foster-Nyarko E."/>
            <person name="Jarju S."/>
            <person name="Secka A."/>
            <person name="Antonio M."/>
            <person name="Oren A."/>
            <person name="Chaudhuri R.R."/>
            <person name="La Ragione R."/>
            <person name="Hildebrand F."/>
            <person name="Pallen M.J."/>
        </authorList>
    </citation>
    <scope>NUCLEOTIDE SEQUENCE</scope>
    <source>
        <strain evidence="2">316</strain>
    </source>
</reference>
<accession>A0A921JFQ7</accession>
<dbReference type="SUPFAM" id="SSF69047">
    <property type="entry name" value="Hypothetical protein YjbJ"/>
    <property type="match status" value="1"/>
</dbReference>
<comment type="caution">
    <text evidence="2">The sequence shown here is derived from an EMBL/GenBank/DDBJ whole genome shotgun (WGS) entry which is preliminary data.</text>
</comment>
<sequence>MIDTNRVTGAVREIGGRVQGAVGDLSGSRDNAVEGRVREAA</sequence>